<keyword evidence="3" id="KW-1185">Reference proteome</keyword>
<dbReference type="RefSeq" id="WP_205002156.1">
    <property type="nucleotide sequence ID" value="NZ_JAFBER010000001.1"/>
</dbReference>
<dbReference type="Gene3D" id="3.40.630.30">
    <property type="match status" value="1"/>
</dbReference>
<name>A0ABS2PXI8_9BACL</name>
<evidence type="ECO:0000259" key="1">
    <source>
        <dbReference type="PROSITE" id="PS51186"/>
    </source>
</evidence>
<dbReference type="InterPro" id="IPR016181">
    <property type="entry name" value="Acyl_CoA_acyltransferase"/>
</dbReference>
<evidence type="ECO:0000313" key="2">
    <source>
        <dbReference type="EMBL" id="MBM7644209.1"/>
    </source>
</evidence>
<dbReference type="EMBL" id="JAFBER010000001">
    <property type="protein sequence ID" value="MBM7644209.1"/>
    <property type="molecule type" value="Genomic_DNA"/>
</dbReference>
<comment type="caution">
    <text evidence="2">The sequence shown here is derived from an EMBL/GenBank/DDBJ whole genome shotgun (WGS) entry which is preliminary data.</text>
</comment>
<sequence length="248" mass="28671">MERISAELNDKLLLQFIKGLIYCRQTKGTKICYYPSYVHVDFGEDVGGRTDELFITKDHLNSFYFNDKDYQHLDHMVTVFSDNFSVLSYFEERGYTFSHWEHLMLIDLTKACFNSKVKYQIREVRDKKLAAQINYKLSRWAINESQIHDEKLYHYVTRSFGRPIAHGRFSIINGTACFDNIFTAPKHRGKGAATALCTKMILEAKKRGASTGILASSEMGFPLYLKLGFKKIAPIMIFSKKKVSNQTK</sequence>
<reference evidence="2 3" key="1">
    <citation type="submission" date="2021-01" db="EMBL/GenBank/DDBJ databases">
        <title>Genomic Encyclopedia of Type Strains, Phase IV (KMG-IV): sequencing the most valuable type-strain genomes for metagenomic binning, comparative biology and taxonomic classification.</title>
        <authorList>
            <person name="Goeker M."/>
        </authorList>
    </citation>
    <scope>NUCLEOTIDE SEQUENCE [LARGE SCALE GENOMIC DNA]</scope>
    <source>
        <strain evidence="2 3">DSM 28236</strain>
    </source>
</reference>
<dbReference type="Pfam" id="PF00583">
    <property type="entry name" value="Acetyltransf_1"/>
    <property type="match status" value="1"/>
</dbReference>
<protein>
    <submittedName>
        <fullName evidence="2">GNAT superfamily N-acetyltransferase</fullName>
    </submittedName>
</protein>
<dbReference type="InterPro" id="IPR000182">
    <property type="entry name" value="GNAT_dom"/>
</dbReference>
<dbReference type="CDD" id="cd04301">
    <property type="entry name" value="NAT_SF"/>
    <property type="match status" value="1"/>
</dbReference>
<dbReference type="Proteomes" id="UP000808914">
    <property type="component" value="Unassembled WGS sequence"/>
</dbReference>
<proteinExistence type="predicted"/>
<organism evidence="2 3">
    <name type="scientific">Scopulibacillus daqui</name>
    <dbReference type="NCBI Taxonomy" id="1469162"/>
    <lineage>
        <taxon>Bacteria</taxon>
        <taxon>Bacillati</taxon>
        <taxon>Bacillota</taxon>
        <taxon>Bacilli</taxon>
        <taxon>Bacillales</taxon>
        <taxon>Sporolactobacillaceae</taxon>
        <taxon>Scopulibacillus</taxon>
    </lineage>
</organism>
<dbReference type="PROSITE" id="PS51186">
    <property type="entry name" value="GNAT"/>
    <property type="match status" value="1"/>
</dbReference>
<gene>
    <name evidence="2" type="ORF">JOD45_000400</name>
</gene>
<accession>A0ABS2PXI8</accession>
<dbReference type="SUPFAM" id="SSF55729">
    <property type="entry name" value="Acyl-CoA N-acyltransferases (Nat)"/>
    <property type="match status" value="1"/>
</dbReference>
<feature type="domain" description="N-acetyltransferase" evidence="1">
    <location>
        <begin position="103"/>
        <end position="248"/>
    </location>
</feature>
<evidence type="ECO:0000313" key="3">
    <source>
        <dbReference type="Proteomes" id="UP000808914"/>
    </source>
</evidence>